<keyword evidence="8" id="KW-1185">Reference proteome</keyword>
<keyword evidence="2" id="KW-0805">Transcription regulation</keyword>
<dbReference type="Pfam" id="PF03466">
    <property type="entry name" value="LysR_substrate"/>
    <property type="match status" value="1"/>
</dbReference>
<dbReference type="Proteomes" id="UP000275394">
    <property type="component" value="Unassembled WGS sequence"/>
</dbReference>
<keyword evidence="3" id="KW-0238">DNA-binding</keyword>
<evidence type="ECO:0000256" key="1">
    <source>
        <dbReference type="ARBA" id="ARBA00009437"/>
    </source>
</evidence>
<protein>
    <submittedName>
        <fullName evidence="7">LysR family hydrogen peroxide-inducible transcriptional activator</fullName>
    </submittedName>
</protein>
<dbReference type="Pfam" id="PF00126">
    <property type="entry name" value="HTH_1"/>
    <property type="match status" value="1"/>
</dbReference>
<dbReference type="InterPro" id="IPR000847">
    <property type="entry name" value="LysR_HTH_N"/>
</dbReference>
<dbReference type="PRINTS" id="PR00039">
    <property type="entry name" value="HTHLYSR"/>
</dbReference>
<keyword evidence="4" id="KW-0010">Activator</keyword>
<dbReference type="InterPro" id="IPR036388">
    <property type="entry name" value="WH-like_DNA-bd_sf"/>
</dbReference>
<dbReference type="GO" id="GO:0032993">
    <property type="term" value="C:protein-DNA complex"/>
    <property type="evidence" value="ECO:0007669"/>
    <property type="project" value="TreeGrafter"/>
</dbReference>
<evidence type="ECO:0000313" key="7">
    <source>
        <dbReference type="EMBL" id="ROS05308.1"/>
    </source>
</evidence>
<dbReference type="RefSeq" id="WP_123711225.1">
    <property type="nucleotide sequence ID" value="NZ_RKHR01000003.1"/>
</dbReference>
<dbReference type="OrthoDB" id="9775392at2"/>
<dbReference type="AlphaFoldDB" id="A0A3N2DZP8"/>
<dbReference type="SUPFAM" id="SSF46785">
    <property type="entry name" value="Winged helix' DNA-binding domain"/>
    <property type="match status" value="1"/>
</dbReference>
<comment type="caution">
    <text evidence="7">The sequence shown here is derived from an EMBL/GenBank/DDBJ whole genome shotgun (WGS) entry which is preliminary data.</text>
</comment>
<dbReference type="PANTHER" id="PTHR30346:SF26">
    <property type="entry name" value="HYDROGEN PEROXIDE-INDUCIBLE GENES ACTIVATOR"/>
    <property type="match status" value="1"/>
</dbReference>
<evidence type="ECO:0000256" key="5">
    <source>
        <dbReference type="ARBA" id="ARBA00023163"/>
    </source>
</evidence>
<evidence type="ECO:0000313" key="8">
    <source>
        <dbReference type="Proteomes" id="UP000275394"/>
    </source>
</evidence>
<dbReference type="FunFam" id="1.10.10.10:FF:000001">
    <property type="entry name" value="LysR family transcriptional regulator"/>
    <property type="match status" value="1"/>
</dbReference>
<dbReference type="Gene3D" id="3.40.190.10">
    <property type="entry name" value="Periplasmic binding protein-like II"/>
    <property type="match status" value="2"/>
</dbReference>
<gene>
    <name evidence="7" type="ORF">EDC56_0838</name>
</gene>
<accession>A0A3N2DZP8</accession>
<dbReference type="Gene3D" id="1.10.10.10">
    <property type="entry name" value="Winged helix-like DNA-binding domain superfamily/Winged helix DNA-binding domain"/>
    <property type="match status" value="1"/>
</dbReference>
<dbReference type="SUPFAM" id="SSF53850">
    <property type="entry name" value="Periplasmic binding protein-like II"/>
    <property type="match status" value="1"/>
</dbReference>
<organism evidence="7 8">
    <name type="scientific">Sinobacterium caligoides</name>
    <dbReference type="NCBI Taxonomy" id="933926"/>
    <lineage>
        <taxon>Bacteria</taxon>
        <taxon>Pseudomonadati</taxon>
        <taxon>Pseudomonadota</taxon>
        <taxon>Gammaproteobacteria</taxon>
        <taxon>Cellvibrionales</taxon>
        <taxon>Spongiibacteraceae</taxon>
        <taxon>Sinobacterium</taxon>
    </lineage>
</organism>
<feature type="domain" description="HTH lysR-type" evidence="6">
    <location>
        <begin position="2"/>
        <end position="59"/>
    </location>
</feature>
<dbReference type="GO" id="GO:0003677">
    <property type="term" value="F:DNA binding"/>
    <property type="evidence" value="ECO:0007669"/>
    <property type="project" value="UniProtKB-KW"/>
</dbReference>
<evidence type="ECO:0000256" key="4">
    <source>
        <dbReference type="ARBA" id="ARBA00023159"/>
    </source>
</evidence>
<reference evidence="7 8" key="1">
    <citation type="submission" date="2018-11" db="EMBL/GenBank/DDBJ databases">
        <title>Genomic Encyclopedia of Type Strains, Phase IV (KMG-IV): sequencing the most valuable type-strain genomes for metagenomic binning, comparative biology and taxonomic classification.</title>
        <authorList>
            <person name="Goeker M."/>
        </authorList>
    </citation>
    <scope>NUCLEOTIDE SEQUENCE [LARGE SCALE GENOMIC DNA]</scope>
    <source>
        <strain evidence="7 8">DSM 100316</strain>
    </source>
</reference>
<dbReference type="FunFam" id="3.40.190.10:FF:000027">
    <property type="entry name" value="DNA-binding transcriptional regulator OxyR"/>
    <property type="match status" value="1"/>
</dbReference>
<evidence type="ECO:0000256" key="2">
    <source>
        <dbReference type="ARBA" id="ARBA00023015"/>
    </source>
</evidence>
<keyword evidence="5" id="KW-0804">Transcription</keyword>
<dbReference type="InterPro" id="IPR005119">
    <property type="entry name" value="LysR_subst-bd"/>
</dbReference>
<dbReference type="EMBL" id="RKHR01000003">
    <property type="protein sequence ID" value="ROS05308.1"/>
    <property type="molecule type" value="Genomic_DNA"/>
</dbReference>
<dbReference type="CDD" id="cd08411">
    <property type="entry name" value="PBP2_OxyR"/>
    <property type="match status" value="1"/>
</dbReference>
<evidence type="ECO:0000256" key="3">
    <source>
        <dbReference type="ARBA" id="ARBA00023125"/>
    </source>
</evidence>
<dbReference type="GO" id="GO:0003700">
    <property type="term" value="F:DNA-binding transcription factor activity"/>
    <property type="evidence" value="ECO:0007669"/>
    <property type="project" value="InterPro"/>
</dbReference>
<dbReference type="NCBIfam" id="NF008361">
    <property type="entry name" value="PRK11151.1"/>
    <property type="match status" value="1"/>
</dbReference>
<proteinExistence type="inferred from homology"/>
<dbReference type="PROSITE" id="PS50931">
    <property type="entry name" value="HTH_LYSR"/>
    <property type="match status" value="1"/>
</dbReference>
<sequence>MIKLRDLQYLDAIAEYCHFGKAAEACFVSQPTLSGQLMKLEEQLGLTLIERHRRNVMLTPAGEQLVKQGKLVLKAAEEFEAKAKALLDPLSGDMHVGLIPTLAPYLLPHIMSGVTERLPNVDFFLHEDQTKVLLKELDAGRLDMLILPWLSTMEGFERYDLFSEPLVLAMPPGHSLGAKEVVELSDLDGQPVLTLEDGHCLRDQAMDYCFSAGAEEDSRFRATSLETLRFMVANGLGITLLPQLAVSESSNMLLYRPFSEPQPSRNIALVIRPNYPRMECVREIVASVRQSIKGVLAPS</sequence>
<dbReference type="PANTHER" id="PTHR30346">
    <property type="entry name" value="TRANSCRIPTIONAL DUAL REGULATOR HCAR-RELATED"/>
    <property type="match status" value="1"/>
</dbReference>
<name>A0A3N2DZP8_9GAMM</name>
<comment type="similarity">
    <text evidence="1">Belongs to the LysR transcriptional regulatory family.</text>
</comment>
<dbReference type="InterPro" id="IPR036390">
    <property type="entry name" value="WH_DNA-bd_sf"/>
</dbReference>
<evidence type="ECO:0000259" key="6">
    <source>
        <dbReference type="PROSITE" id="PS50931"/>
    </source>
</evidence>